<dbReference type="SUPFAM" id="SSF81901">
    <property type="entry name" value="HCP-like"/>
    <property type="match status" value="1"/>
</dbReference>
<name>A0ABQ2K5F3_9NOCA</name>
<feature type="region of interest" description="Disordered" evidence="1">
    <location>
        <begin position="1566"/>
        <end position="1585"/>
    </location>
</feature>
<sequence length="1649" mass="180304">MGSTDWESTASALIATAIDHYGHGRFADGDSVFDQARSLTANQEDHFRLAELDLRRATALYEAGRYDGSEEFASAAEATYEQHSAHTEAAGCALLAGTAALARDHGANAQAHCLRAREIFHSLEMADRVADTDAVLGSAYLREHQFTAAEDTLQRAAQHYAAAGLDDKAQRLRRAASDARGQRLHTDAVGYLTASDLEQAMTAFEQARVSFADADNCRGVAQCHDNIGRIHLREGRIVKAEEHLRHAIEGYRSPAQGPVHSPLLVLALLLHRTDRSPEAVGLAVESRVTARQNGDLAAAGSASILAAAILSLSDLDAALVEYQIARTLLIEADLPDKVAQVDNNIGAIEHKRGMLRAAADAFRSAAQGYERLGQDQPMRSARSSHAATIVAIGDRERTAGNHDAALHCYAEACQLYDDLADHRWAAGCHARVGDIHLTRGDHDAAVEAYTTARSRYDNADAAAIEIAICEDNLARAHAAARRLEDAVAAWDRARSGYLEADRVDASTECQRRSAATVRAWAIQLRDAGQHPEAAPQFHDAAQRYRSIGLDSDAATCLQQQAYLTRALGDHDTATHAYTGAADLYEHNHHHREAGRCLLALGDMHISTSRFADAAAALQRAADLHRIAGETVGTEACELGCAAAHQAAGRQFLDADRPLDAVPDLTHAARLFRQHKQHQPAADCLTALADAHAGCGDPVAALSNRLEARTILRGLGALGKVTACEFNIGSDHRARGDITAAIESYSTARHLAMHLSHTVVIEQAGKQLTDLRQHPAAVDQARQDTELDKGHERYRLGIDHLQKDEWEPALGAFRDARAHYEGHDLLVAQCDRALGDTARETCDYAKALDYFERAAEGYRATGFFSLLALCTRSMAEVHNLLADVTTAIDSYDTAIAHYEHSGDLFGLAECLASAGDANRIAERYDIAAQYLDRAKEMFTARRRADRVAVSTLNRSMVHVAVGEIDQAEAGLNEALPFFERVDDRLGIAQCHNGFARVQLKRGLNAEAVACLERAIAQLRGTRHQFVLAQNLWLSAVTRMEQPDNHDAALHAVTEASAIYVELGLDRWRATSSRTHAGILLRAGRLDAAEAYYLDARTSFQRLGRDTDVADCEFDLADMYFGAGRFHETLTVLAHAIEIYDEHEQHQKAARSRRLAGQAHRTLGQFPAATAAFESARAQFQALDLPEDLAQCNYLLGSVYLWSDDRPEDGEAPLTAALEAASTLGMDGLRITCEQGLGALYRRMGRYTQARDLLTRALSAARSHDLAEMIANCLASMGLLEETLERYDQAEQYLLQAREVNIERNDALGTAQNQRNLGAVYQKTGRVSEAREAVAAAWQIYKQHEIGRSVADCEHTLGDLASRVEQLDEAEQWQTSARAEFARLGILTGVAECDVSLGNIHSARQHHTLAIDAHRSALDAFERLGDELGVAACAHNLGTLYSQLLKFAEATDYFRRARAVYLEHGLQNSIASVDLALASIEFRRCQLEGLVDYQRYIKLAAVLEDSLPALIFLDAQRFQFPKAATRHAWTRTVRSYLVDAFACAAQLGTATILADLVETVLNSGVHSVTAHPNTQSTDPHGLDDGNQIAASEDVDDIVKEGAGMFFTADHLPMSPPPMLLMPDGRLALERYYRQADLRYRPVARPSPVRTW</sequence>
<evidence type="ECO:0000256" key="1">
    <source>
        <dbReference type="SAM" id="MobiDB-lite"/>
    </source>
</evidence>
<evidence type="ECO:0008006" key="4">
    <source>
        <dbReference type="Google" id="ProtNLM"/>
    </source>
</evidence>
<protein>
    <recommendedName>
        <fullName evidence="4">Tetratricopeptide repeat protein</fullName>
    </recommendedName>
</protein>
<evidence type="ECO:0000313" key="2">
    <source>
        <dbReference type="EMBL" id="GGN66221.1"/>
    </source>
</evidence>
<dbReference type="InterPro" id="IPR019734">
    <property type="entry name" value="TPR_rpt"/>
</dbReference>
<evidence type="ECO:0000313" key="3">
    <source>
        <dbReference type="Proteomes" id="UP000658127"/>
    </source>
</evidence>
<dbReference type="Pfam" id="PF13424">
    <property type="entry name" value="TPR_12"/>
    <property type="match status" value="5"/>
</dbReference>
<dbReference type="Gene3D" id="1.25.40.10">
    <property type="entry name" value="Tetratricopeptide repeat domain"/>
    <property type="match status" value="9"/>
</dbReference>
<reference evidence="3" key="1">
    <citation type="journal article" date="2019" name="Int. J. Syst. Evol. Microbiol.">
        <title>The Global Catalogue of Microorganisms (GCM) 10K type strain sequencing project: providing services to taxonomists for standard genome sequencing and annotation.</title>
        <authorList>
            <consortium name="The Broad Institute Genomics Platform"/>
            <consortium name="The Broad Institute Genome Sequencing Center for Infectious Disease"/>
            <person name="Wu L."/>
            <person name="Ma J."/>
        </authorList>
    </citation>
    <scope>NUCLEOTIDE SEQUENCE [LARGE SCALE GENOMIC DNA]</scope>
    <source>
        <strain evidence="3">CGMCC 4.7329</strain>
    </source>
</reference>
<proteinExistence type="predicted"/>
<accession>A0ABQ2K5F3</accession>
<dbReference type="EMBL" id="BMNE01000001">
    <property type="protein sequence ID" value="GGN66221.1"/>
    <property type="molecule type" value="Genomic_DNA"/>
</dbReference>
<dbReference type="InterPro" id="IPR011990">
    <property type="entry name" value="TPR-like_helical_dom_sf"/>
</dbReference>
<dbReference type="Proteomes" id="UP000658127">
    <property type="component" value="Unassembled WGS sequence"/>
</dbReference>
<feature type="compositionally biased region" description="Polar residues" evidence="1">
    <location>
        <begin position="1566"/>
        <end position="1576"/>
    </location>
</feature>
<dbReference type="SUPFAM" id="SSF48452">
    <property type="entry name" value="TPR-like"/>
    <property type="match status" value="8"/>
</dbReference>
<gene>
    <name evidence="2" type="ORF">GCM10011610_00960</name>
</gene>
<organism evidence="2 3">
    <name type="scientific">Nocardia rhizosphaerihabitans</name>
    <dbReference type="NCBI Taxonomy" id="1691570"/>
    <lineage>
        <taxon>Bacteria</taxon>
        <taxon>Bacillati</taxon>
        <taxon>Actinomycetota</taxon>
        <taxon>Actinomycetes</taxon>
        <taxon>Mycobacteriales</taxon>
        <taxon>Nocardiaceae</taxon>
        <taxon>Nocardia</taxon>
    </lineage>
</organism>
<dbReference type="Pfam" id="PF14938">
    <property type="entry name" value="SNAP"/>
    <property type="match status" value="1"/>
</dbReference>
<dbReference type="RefSeq" id="WP_189022602.1">
    <property type="nucleotide sequence ID" value="NZ_BMNE01000001.1"/>
</dbReference>
<comment type="caution">
    <text evidence="2">The sequence shown here is derived from an EMBL/GenBank/DDBJ whole genome shotgun (WGS) entry which is preliminary data.</text>
</comment>
<keyword evidence="3" id="KW-1185">Reference proteome</keyword>
<dbReference type="SMART" id="SM00028">
    <property type="entry name" value="TPR"/>
    <property type="match status" value="21"/>
</dbReference>
<dbReference type="PANTHER" id="PTHR10098">
    <property type="entry name" value="RAPSYN-RELATED"/>
    <property type="match status" value="1"/>
</dbReference>